<dbReference type="AlphaFoldDB" id="A0ABD3RKB9"/>
<feature type="region of interest" description="Disordered" evidence="1">
    <location>
        <begin position="17"/>
        <end position="46"/>
    </location>
</feature>
<comment type="caution">
    <text evidence="2">The sequence shown here is derived from an EMBL/GenBank/DDBJ whole genome shotgun (WGS) entry which is preliminary data.</text>
</comment>
<sequence length="75" mass="8070">MNLFRFYHHTIYILTSTSSSSDDSDLKTFGGDSDSGSGSGSGRISRTSTCHKIQSRCLCGISCVIEFLHGGDDES</sequence>
<proteinExistence type="predicted"/>
<gene>
    <name evidence="2" type="ORF">ACJIZ3_014606</name>
</gene>
<keyword evidence="3" id="KW-1185">Reference proteome</keyword>
<evidence type="ECO:0000313" key="2">
    <source>
        <dbReference type="EMBL" id="KAL3813338.1"/>
    </source>
</evidence>
<accession>A0ABD3RKB9</accession>
<evidence type="ECO:0000256" key="1">
    <source>
        <dbReference type="SAM" id="MobiDB-lite"/>
    </source>
</evidence>
<dbReference type="EMBL" id="JBJXBP010000008">
    <property type="protein sequence ID" value="KAL3813338.1"/>
    <property type="molecule type" value="Genomic_DNA"/>
</dbReference>
<protein>
    <submittedName>
        <fullName evidence="2">Uncharacterized protein</fullName>
    </submittedName>
</protein>
<dbReference type="Proteomes" id="UP001634393">
    <property type="component" value="Unassembled WGS sequence"/>
</dbReference>
<name>A0ABD3RKB9_9LAMI</name>
<organism evidence="2 3">
    <name type="scientific">Penstemon smallii</name>
    <dbReference type="NCBI Taxonomy" id="265156"/>
    <lineage>
        <taxon>Eukaryota</taxon>
        <taxon>Viridiplantae</taxon>
        <taxon>Streptophyta</taxon>
        <taxon>Embryophyta</taxon>
        <taxon>Tracheophyta</taxon>
        <taxon>Spermatophyta</taxon>
        <taxon>Magnoliopsida</taxon>
        <taxon>eudicotyledons</taxon>
        <taxon>Gunneridae</taxon>
        <taxon>Pentapetalae</taxon>
        <taxon>asterids</taxon>
        <taxon>lamiids</taxon>
        <taxon>Lamiales</taxon>
        <taxon>Plantaginaceae</taxon>
        <taxon>Cheloneae</taxon>
        <taxon>Penstemon</taxon>
    </lineage>
</organism>
<reference evidence="2 3" key="1">
    <citation type="submission" date="2024-12" db="EMBL/GenBank/DDBJ databases">
        <title>The unique morphological basis and parallel evolutionary history of personate flowers in Penstemon.</title>
        <authorList>
            <person name="Depatie T.H."/>
            <person name="Wessinger C.A."/>
        </authorList>
    </citation>
    <scope>NUCLEOTIDE SEQUENCE [LARGE SCALE GENOMIC DNA]</scope>
    <source>
        <strain evidence="2">WTNN_2</strain>
        <tissue evidence="2">Leaf</tissue>
    </source>
</reference>
<evidence type="ECO:0000313" key="3">
    <source>
        <dbReference type="Proteomes" id="UP001634393"/>
    </source>
</evidence>